<protein>
    <recommendedName>
        <fullName evidence="1">N-acetyltransferase domain-containing protein</fullName>
    </recommendedName>
</protein>
<dbReference type="InterPro" id="IPR000182">
    <property type="entry name" value="GNAT_dom"/>
</dbReference>
<dbReference type="GO" id="GO:0016747">
    <property type="term" value="F:acyltransferase activity, transferring groups other than amino-acyl groups"/>
    <property type="evidence" value="ECO:0007669"/>
    <property type="project" value="InterPro"/>
</dbReference>
<reference evidence="2 3" key="1">
    <citation type="submission" date="2018-01" db="EMBL/GenBank/DDBJ databases">
        <title>Complete genome sequence of Streptomyces lunaelactis MM109T, a Ferroverdin A producer isolated from cave moonmilk deposits.</title>
        <authorList>
            <person name="Naome A."/>
            <person name="Martinet L."/>
            <person name="Maciejewska M."/>
            <person name="Anderssen S."/>
            <person name="Adam D."/>
            <person name="Tenconi E."/>
            <person name="Deflandre B."/>
            <person name="Arguelles-Arias A."/>
            <person name="Calusinska M."/>
            <person name="Copieters W."/>
            <person name="Karim L."/>
            <person name="Hanikenne M."/>
            <person name="Baurain D."/>
            <person name="van Wezel G."/>
            <person name="Smargiasso N."/>
            <person name="de Pauw E."/>
            <person name="Delfosse P."/>
            <person name="Rigali S."/>
        </authorList>
    </citation>
    <scope>NUCLEOTIDE SEQUENCE [LARGE SCALE GENOMIC DNA]</scope>
    <source>
        <strain evidence="2 3">MM109</strain>
    </source>
</reference>
<gene>
    <name evidence="2" type="ORF">SLUN_28565</name>
</gene>
<dbReference type="KEGG" id="slk:SLUN_28565"/>
<dbReference type="AlphaFoldDB" id="A0A2R4T8V9"/>
<evidence type="ECO:0000313" key="2">
    <source>
        <dbReference type="EMBL" id="AVZ75572.1"/>
    </source>
</evidence>
<proteinExistence type="predicted"/>
<dbReference type="Pfam" id="PF13302">
    <property type="entry name" value="Acetyltransf_3"/>
    <property type="match status" value="1"/>
</dbReference>
<dbReference type="OrthoDB" id="5126313at2"/>
<accession>A0A2R4T8V9</accession>
<dbReference type="RefSeq" id="WP_108152863.1">
    <property type="nucleotide sequence ID" value="NZ_CP026304.1"/>
</dbReference>
<evidence type="ECO:0000313" key="3">
    <source>
        <dbReference type="Proteomes" id="UP000244201"/>
    </source>
</evidence>
<feature type="domain" description="N-acetyltransferase" evidence="1">
    <location>
        <begin position="35"/>
        <end position="159"/>
    </location>
</feature>
<dbReference type="Gene3D" id="3.40.630.30">
    <property type="match status" value="1"/>
</dbReference>
<keyword evidence="3" id="KW-1185">Reference proteome</keyword>
<name>A0A2R4T8V9_9ACTN</name>
<dbReference type="Proteomes" id="UP000244201">
    <property type="component" value="Chromosome"/>
</dbReference>
<dbReference type="GeneID" id="55659208"/>
<evidence type="ECO:0000259" key="1">
    <source>
        <dbReference type="Pfam" id="PF13302"/>
    </source>
</evidence>
<dbReference type="EMBL" id="CP026304">
    <property type="protein sequence ID" value="AVZ75572.1"/>
    <property type="molecule type" value="Genomic_DNA"/>
</dbReference>
<sequence>MTLFVVWKIANKQQDARAMEAFTCAVKHPPRNRAFSWELEVQKYFHKAVWADTNESSHLGQRFRIADDGEGIAAAYTHARLADQPEFTPPAGEQTRLLVMLGIAVRHRHQGGKFADEVLLDALYDILDSEPDSARVNVLAKVHMHNIPSQKMLARAGFQHNTAGTPTKPLAWWGLTLER</sequence>
<organism evidence="2 3">
    <name type="scientific">Streptomyces lunaelactis</name>
    <dbReference type="NCBI Taxonomy" id="1535768"/>
    <lineage>
        <taxon>Bacteria</taxon>
        <taxon>Bacillati</taxon>
        <taxon>Actinomycetota</taxon>
        <taxon>Actinomycetes</taxon>
        <taxon>Kitasatosporales</taxon>
        <taxon>Streptomycetaceae</taxon>
        <taxon>Streptomyces</taxon>
    </lineage>
</organism>